<comment type="caution">
    <text evidence="1">The sequence shown here is derived from an EMBL/GenBank/DDBJ whole genome shotgun (WGS) entry which is preliminary data.</text>
</comment>
<dbReference type="Gene3D" id="3.40.50.720">
    <property type="entry name" value="NAD(P)-binding Rossmann-like Domain"/>
    <property type="match status" value="1"/>
</dbReference>
<protein>
    <submittedName>
        <fullName evidence="1">Uncharacterized protein</fullName>
    </submittedName>
</protein>
<dbReference type="AlphaFoldDB" id="A0AAW4XPV2"/>
<dbReference type="Gene3D" id="3.90.180.10">
    <property type="entry name" value="Medium-chain alcohol dehydrogenases, catalytic domain"/>
    <property type="match status" value="1"/>
</dbReference>
<dbReference type="RefSeq" id="WP_230792853.1">
    <property type="nucleotide sequence ID" value="NZ_JAJNCO010000034.1"/>
</dbReference>
<gene>
    <name evidence="1" type="ORF">LQ384_27890</name>
</gene>
<accession>A0AAW4XPV2</accession>
<organism evidence="1 2">
    <name type="scientific">Rhodococcus rhodochrous</name>
    <dbReference type="NCBI Taxonomy" id="1829"/>
    <lineage>
        <taxon>Bacteria</taxon>
        <taxon>Bacillati</taxon>
        <taxon>Actinomycetota</taxon>
        <taxon>Actinomycetes</taxon>
        <taxon>Mycobacteriales</taxon>
        <taxon>Nocardiaceae</taxon>
        <taxon>Rhodococcus</taxon>
    </lineage>
</organism>
<proteinExistence type="predicted"/>
<evidence type="ECO:0000313" key="1">
    <source>
        <dbReference type="EMBL" id="MCD2114914.1"/>
    </source>
</evidence>
<name>A0AAW4XPV2_RHORH</name>
<evidence type="ECO:0000313" key="2">
    <source>
        <dbReference type="Proteomes" id="UP001198630"/>
    </source>
</evidence>
<dbReference type="EMBL" id="JAJNCO010000034">
    <property type="protein sequence ID" value="MCD2114914.1"/>
    <property type="molecule type" value="Genomic_DNA"/>
</dbReference>
<dbReference type="Proteomes" id="UP001198630">
    <property type="component" value="Unassembled WGS sequence"/>
</dbReference>
<reference evidence="1" key="1">
    <citation type="submission" date="2021-11" db="EMBL/GenBank/DDBJ databases">
        <title>Development of a sustainable strategy for remediation of hydrocarbon-contaminated territories based on the waste exchange concept.</title>
        <authorList>
            <person name="Elkin A."/>
        </authorList>
    </citation>
    <scope>NUCLEOTIDE SEQUENCE</scope>
    <source>
        <strain evidence="1">IEGM 757</strain>
    </source>
</reference>
<sequence length="134" mass="14219">MVDALGSRVIEVPVRQQMWAHLPAIGNHCWVAVECALVSATDAGPLPDIVSYDLAVYLIPAPSDTHSLGGKPKALKEQTDLIVGGAGAVDRSIELPKRVGTRVVTTFCSDEEQVPAEAGGVEMAVVRYMDYTAS</sequence>